<dbReference type="Pfam" id="PF00158">
    <property type="entry name" value="Sigma54_activat"/>
    <property type="match status" value="1"/>
</dbReference>
<accession>A0ABV7FTY7</accession>
<reference evidence="10" key="1">
    <citation type="journal article" date="2019" name="Int. J. Syst. Evol. Microbiol.">
        <title>The Global Catalogue of Microorganisms (GCM) 10K type strain sequencing project: providing services to taxonomists for standard genome sequencing and annotation.</title>
        <authorList>
            <consortium name="The Broad Institute Genomics Platform"/>
            <consortium name="The Broad Institute Genome Sequencing Center for Infectious Disease"/>
            <person name="Wu L."/>
            <person name="Ma J."/>
        </authorList>
    </citation>
    <scope>NUCLEOTIDE SEQUENCE [LARGE SCALE GENOMIC DNA]</scope>
    <source>
        <strain evidence="10">KCTC 52473</strain>
    </source>
</reference>
<dbReference type="InterPro" id="IPR058031">
    <property type="entry name" value="AAA_lid_NorR"/>
</dbReference>
<gene>
    <name evidence="9" type="ORF">ACFOHL_16040</name>
</gene>
<organism evidence="9 10">
    <name type="scientific">Agaribacter flavus</name>
    <dbReference type="NCBI Taxonomy" id="1902781"/>
    <lineage>
        <taxon>Bacteria</taxon>
        <taxon>Pseudomonadati</taxon>
        <taxon>Pseudomonadota</taxon>
        <taxon>Gammaproteobacteria</taxon>
        <taxon>Alteromonadales</taxon>
        <taxon>Alteromonadaceae</taxon>
        <taxon>Agaribacter</taxon>
    </lineage>
</organism>
<dbReference type="EMBL" id="JBHRSW010000047">
    <property type="protein sequence ID" value="MFC3123133.1"/>
    <property type="molecule type" value="Genomic_DNA"/>
</dbReference>
<feature type="modified residue" description="4-aspartylphosphate" evidence="6">
    <location>
        <position position="56"/>
    </location>
</feature>
<dbReference type="PROSITE" id="PS00676">
    <property type="entry name" value="SIGMA54_INTERACT_2"/>
    <property type="match status" value="1"/>
</dbReference>
<sequence>MSKEEANILVVDDDADILFTAEMFLKRHFGKIYTLDDPNNIENLLLTSSIDLILLDMNFALGLNTGAEGLHWLKRILSISPDMVVIMMTAYGDIGLSVEAIKEGATDFVLKPWKNEKLLASIHSALLLSKSRQQLASLQVSQQALQTQTTSPEIIGQSASLKRLLRQVDKVAITEANILILGENGVGKELIAQQIYRQSSRANRVMLSVDLGAVPESLFESELFGHVKGAFTDAHSDRPGRFLAASGGTLFLDEIGNLPLHLQAKLLRALEQKSISPVGSDRMIPVDVRLICATNANLKALVEQGDFRADLYYRINTVELVVPPLRERIDDIRLLIEHYIRRHCKKYKLGSKSIDTDAFQALLTYHWPGNVRELAHTIERALIMSDNDVLLVDDFVLPSNTSAKPSKIPSELLSNCNLLELEALAVKQVLDKYHGNITQSAKELGITRAALYRRMKKFGF</sequence>
<dbReference type="PANTHER" id="PTHR32071">
    <property type="entry name" value="TRANSCRIPTIONAL REGULATORY PROTEIN"/>
    <property type="match status" value="1"/>
</dbReference>
<evidence type="ECO:0000256" key="4">
    <source>
        <dbReference type="ARBA" id="ARBA00023125"/>
    </source>
</evidence>
<dbReference type="InterPro" id="IPR001789">
    <property type="entry name" value="Sig_transdc_resp-reg_receiver"/>
</dbReference>
<evidence type="ECO:0000256" key="3">
    <source>
        <dbReference type="ARBA" id="ARBA00023015"/>
    </source>
</evidence>
<evidence type="ECO:0000259" key="8">
    <source>
        <dbReference type="PROSITE" id="PS50110"/>
    </source>
</evidence>
<dbReference type="PRINTS" id="PR01590">
    <property type="entry name" value="HTHFIS"/>
</dbReference>
<keyword evidence="5" id="KW-0804">Transcription</keyword>
<dbReference type="PROSITE" id="PS00688">
    <property type="entry name" value="SIGMA54_INTERACT_3"/>
    <property type="match status" value="1"/>
</dbReference>
<evidence type="ECO:0000259" key="7">
    <source>
        <dbReference type="PROSITE" id="PS50045"/>
    </source>
</evidence>
<dbReference type="PROSITE" id="PS50045">
    <property type="entry name" value="SIGMA54_INTERACT_4"/>
    <property type="match status" value="1"/>
</dbReference>
<protein>
    <submittedName>
        <fullName evidence="9">Sigma-54-dependent transcriptional regulator</fullName>
    </submittedName>
</protein>
<dbReference type="Gene3D" id="1.10.8.60">
    <property type="match status" value="1"/>
</dbReference>
<keyword evidence="10" id="KW-1185">Reference proteome</keyword>
<evidence type="ECO:0000313" key="10">
    <source>
        <dbReference type="Proteomes" id="UP001595478"/>
    </source>
</evidence>
<keyword evidence="3" id="KW-0805">Transcription regulation</keyword>
<dbReference type="Proteomes" id="UP001595478">
    <property type="component" value="Unassembled WGS sequence"/>
</dbReference>
<dbReference type="Gene3D" id="3.40.50.300">
    <property type="entry name" value="P-loop containing nucleotide triphosphate hydrolases"/>
    <property type="match status" value="1"/>
</dbReference>
<dbReference type="SMART" id="SM00382">
    <property type="entry name" value="AAA"/>
    <property type="match status" value="1"/>
</dbReference>
<keyword evidence="1" id="KW-0547">Nucleotide-binding</keyword>
<feature type="domain" description="Sigma-54 factor interaction" evidence="7">
    <location>
        <begin position="154"/>
        <end position="383"/>
    </location>
</feature>
<dbReference type="Pfam" id="PF00072">
    <property type="entry name" value="Response_reg"/>
    <property type="match status" value="1"/>
</dbReference>
<dbReference type="PANTHER" id="PTHR32071:SF113">
    <property type="entry name" value="ALGINATE BIOSYNTHESIS TRANSCRIPTIONAL REGULATORY PROTEIN ALGB"/>
    <property type="match status" value="1"/>
</dbReference>
<dbReference type="SUPFAM" id="SSF52540">
    <property type="entry name" value="P-loop containing nucleoside triphosphate hydrolases"/>
    <property type="match status" value="1"/>
</dbReference>
<evidence type="ECO:0000313" key="9">
    <source>
        <dbReference type="EMBL" id="MFC3123133.1"/>
    </source>
</evidence>
<dbReference type="InterPro" id="IPR002078">
    <property type="entry name" value="Sigma_54_int"/>
</dbReference>
<dbReference type="InterPro" id="IPR025943">
    <property type="entry name" value="Sigma_54_int_dom_ATP-bd_2"/>
</dbReference>
<dbReference type="CDD" id="cd00009">
    <property type="entry name" value="AAA"/>
    <property type="match status" value="1"/>
</dbReference>
<comment type="caution">
    <text evidence="9">The sequence shown here is derived from an EMBL/GenBank/DDBJ whole genome shotgun (WGS) entry which is preliminary data.</text>
</comment>
<dbReference type="InterPro" id="IPR011006">
    <property type="entry name" value="CheY-like_superfamily"/>
</dbReference>
<keyword evidence="4" id="KW-0238">DNA-binding</keyword>
<dbReference type="PROSITE" id="PS50110">
    <property type="entry name" value="RESPONSE_REGULATORY"/>
    <property type="match status" value="1"/>
</dbReference>
<dbReference type="SUPFAM" id="SSF46689">
    <property type="entry name" value="Homeodomain-like"/>
    <property type="match status" value="1"/>
</dbReference>
<evidence type="ECO:0000256" key="5">
    <source>
        <dbReference type="ARBA" id="ARBA00023163"/>
    </source>
</evidence>
<keyword evidence="2" id="KW-0067">ATP-binding</keyword>
<dbReference type="SUPFAM" id="SSF52172">
    <property type="entry name" value="CheY-like"/>
    <property type="match status" value="1"/>
</dbReference>
<dbReference type="InterPro" id="IPR003593">
    <property type="entry name" value="AAA+_ATPase"/>
</dbReference>
<dbReference type="InterPro" id="IPR025944">
    <property type="entry name" value="Sigma_54_int_dom_CS"/>
</dbReference>
<keyword evidence="6" id="KW-0597">Phosphoprotein</keyword>
<dbReference type="InterPro" id="IPR027417">
    <property type="entry name" value="P-loop_NTPase"/>
</dbReference>
<dbReference type="SMART" id="SM00448">
    <property type="entry name" value="REC"/>
    <property type="match status" value="1"/>
</dbReference>
<dbReference type="InterPro" id="IPR009057">
    <property type="entry name" value="Homeodomain-like_sf"/>
</dbReference>
<dbReference type="Pfam" id="PF02954">
    <property type="entry name" value="HTH_8"/>
    <property type="match status" value="1"/>
</dbReference>
<evidence type="ECO:0000256" key="2">
    <source>
        <dbReference type="ARBA" id="ARBA00022840"/>
    </source>
</evidence>
<dbReference type="InterPro" id="IPR002197">
    <property type="entry name" value="HTH_Fis"/>
</dbReference>
<name>A0ABV7FTY7_9ALTE</name>
<proteinExistence type="predicted"/>
<feature type="domain" description="Response regulatory" evidence="8">
    <location>
        <begin position="7"/>
        <end position="126"/>
    </location>
</feature>
<dbReference type="Gene3D" id="1.10.10.60">
    <property type="entry name" value="Homeodomain-like"/>
    <property type="match status" value="1"/>
</dbReference>
<evidence type="ECO:0000256" key="1">
    <source>
        <dbReference type="ARBA" id="ARBA00022741"/>
    </source>
</evidence>
<dbReference type="Gene3D" id="3.40.50.2300">
    <property type="match status" value="1"/>
</dbReference>
<dbReference type="RefSeq" id="WP_376921249.1">
    <property type="nucleotide sequence ID" value="NZ_JBHRSW010000047.1"/>
</dbReference>
<dbReference type="Pfam" id="PF25601">
    <property type="entry name" value="AAA_lid_14"/>
    <property type="match status" value="1"/>
</dbReference>
<evidence type="ECO:0000256" key="6">
    <source>
        <dbReference type="PROSITE-ProRule" id="PRU00169"/>
    </source>
</evidence>